<evidence type="ECO:0000256" key="2">
    <source>
        <dbReference type="ARBA" id="ARBA00023125"/>
    </source>
</evidence>
<dbReference type="Pfam" id="PF07702">
    <property type="entry name" value="UTRA"/>
    <property type="match status" value="1"/>
</dbReference>
<comment type="caution">
    <text evidence="5">The sequence shown here is derived from an EMBL/GenBank/DDBJ whole genome shotgun (WGS) entry which is preliminary data.</text>
</comment>
<accession>A0A8J6NQF6</accession>
<keyword evidence="1" id="KW-0805">Transcription regulation</keyword>
<protein>
    <submittedName>
        <fullName evidence="5">GntR family transcriptional regulator</fullName>
    </submittedName>
</protein>
<dbReference type="GO" id="GO:0045892">
    <property type="term" value="P:negative regulation of DNA-templated transcription"/>
    <property type="evidence" value="ECO:0007669"/>
    <property type="project" value="TreeGrafter"/>
</dbReference>
<proteinExistence type="predicted"/>
<dbReference type="InterPro" id="IPR050679">
    <property type="entry name" value="Bact_HTH_transcr_reg"/>
</dbReference>
<dbReference type="SMART" id="SM00345">
    <property type="entry name" value="HTH_GNTR"/>
    <property type="match status" value="1"/>
</dbReference>
<keyword evidence="3" id="KW-0804">Transcription</keyword>
<evidence type="ECO:0000256" key="1">
    <source>
        <dbReference type="ARBA" id="ARBA00023015"/>
    </source>
</evidence>
<feature type="domain" description="HTH gntR-type" evidence="4">
    <location>
        <begin position="3"/>
        <end position="71"/>
    </location>
</feature>
<dbReference type="InterPro" id="IPR011663">
    <property type="entry name" value="UTRA"/>
</dbReference>
<dbReference type="GO" id="GO:0003677">
    <property type="term" value="F:DNA binding"/>
    <property type="evidence" value="ECO:0007669"/>
    <property type="project" value="UniProtKB-KW"/>
</dbReference>
<dbReference type="InterPro" id="IPR036390">
    <property type="entry name" value="WH_DNA-bd_sf"/>
</dbReference>
<dbReference type="GO" id="GO:0003700">
    <property type="term" value="F:DNA-binding transcription factor activity"/>
    <property type="evidence" value="ECO:0007669"/>
    <property type="project" value="InterPro"/>
</dbReference>
<dbReference type="SUPFAM" id="SSF64288">
    <property type="entry name" value="Chorismate lyase-like"/>
    <property type="match status" value="1"/>
</dbReference>
<gene>
    <name evidence="5" type="ORF">H8E29_15425</name>
</gene>
<dbReference type="SMART" id="SM00866">
    <property type="entry name" value="UTRA"/>
    <property type="match status" value="1"/>
</dbReference>
<dbReference type="InterPro" id="IPR036388">
    <property type="entry name" value="WH-like_DNA-bd_sf"/>
</dbReference>
<dbReference type="EMBL" id="JACNJN010000179">
    <property type="protein sequence ID" value="MBC8336652.1"/>
    <property type="molecule type" value="Genomic_DNA"/>
</dbReference>
<evidence type="ECO:0000313" key="5">
    <source>
        <dbReference type="EMBL" id="MBC8336652.1"/>
    </source>
</evidence>
<dbReference type="PROSITE" id="PS50949">
    <property type="entry name" value="HTH_GNTR"/>
    <property type="match status" value="1"/>
</dbReference>
<keyword evidence="2" id="KW-0238">DNA-binding</keyword>
<dbReference type="PRINTS" id="PR00035">
    <property type="entry name" value="HTHGNTR"/>
</dbReference>
<dbReference type="InterPro" id="IPR000524">
    <property type="entry name" value="Tscrpt_reg_HTH_GntR"/>
</dbReference>
<dbReference type="SUPFAM" id="SSF46785">
    <property type="entry name" value="Winged helix' DNA-binding domain"/>
    <property type="match status" value="1"/>
</dbReference>
<dbReference type="Pfam" id="PF00392">
    <property type="entry name" value="GntR"/>
    <property type="match status" value="1"/>
</dbReference>
<reference evidence="5 6" key="1">
    <citation type="submission" date="2020-08" db="EMBL/GenBank/DDBJ databases">
        <title>Bridging the membrane lipid divide: bacteria of the FCB group superphylum have the potential to synthesize archaeal ether lipids.</title>
        <authorList>
            <person name="Villanueva L."/>
            <person name="Von Meijenfeldt F.A.B."/>
            <person name="Westbye A.B."/>
            <person name="Yadav S."/>
            <person name="Hopmans E.C."/>
            <person name="Dutilh B.E."/>
            <person name="Sinninghe Damste J.S."/>
        </authorList>
    </citation>
    <scope>NUCLEOTIDE SEQUENCE [LARGE SCALE GENOMIC DNA]</scope>
    <source>
        <strain evidence="5">NIOZ-UU36</strain>
    </source>
</reference>
<name>A0A8J6NQF6_9CHLR</name>
<dbReference type="Gene3D" id="1.10.10.10">
    <property type="entry name" value="Winged helix-like DNA-binding domain superfamily/Winged helix DNA-binding domain"/>
    <property type="match status" value="1"/>
</dbReference>
<dbReference type="Gene3D" id="3.40.1410.10">
    <property type="entry name" value="Chorismate lyase-like"/>
    <property type="match status" value="1"/>
</dbReference>
<dbReference type="PANTHER" id="PTHR44846:SF1">
    <property type="entry name" value="MANNOSYL-D-GLYCERATE TRANSPORT_METABOLISM SYSTEM REPRESSOR MNGR-RELATED"/>
    <property type="match status" value="1"/>
</dbReference>
<dbReference type="Proteomes" id="UP000614469">
    <property type="component" value="Unassembled WGS sequence"/>
</dbReference>
<organism evidence="5 6">
    <name type="scientific">Candidatus Desulfolinea nitratireducens</name>
    <dbReference type="NCBI Taxonomy" id="2841698"/>
    <lineage>
        <taxon>Bacteria</taxon>
        <taxon>Bacillati</taxon>
        <taxon>Chloroflexota</taxon>
        <taxon>Anaerolineae</taxon>
        <taxon>Anaerolineales</taxon>
        <taxon>Anaerolineales incertae sedis</taxon>
        <taxon>Candidatus Desulfolinea</taxon>
    </lineage>
</organism>
<evidence type="ECO:0000256" key="3">
    <source>
        <dbReference type="ARBA" id="ARBA00023163"/>
    </source>
</evidence>
<sequence length="259" mass="29556">MDKPLYQIVYDALLQQIESGELKPHDRLPSENELCESFSVGRNTVRRALSELANDGSLKTIAGLGTFVTDSRLSKTTEYLFGMTQEMELRGKTITSRVLDAKLISADPFLTRRLRVQLGAEVVFLYRVREMDREPVAIERAYLPHALCPGILEFDFSKESLYQTLSKVYGKSPSYAEQEIEASLATPEVARLLKLTKPAVVLAFHRETCLETGEVIEYVDSELRADRFRFYTNLRLQADADEFVFRRLPVFATQVEERS</sequence>
<dbReference type="CDD" id="cd07377">
    <property type="entry name" value="WHTH_GntR"/>
    <property type="match status" value="1"/>
</dbReference>
<dbReference type="PANTHER" id="PTHR44846">
    <property type="entry name" value="MANNOSYL-D-GLYCERATE TRANSPORT/METABOLISM SYSTEM REPRESSOR MNGR-RELATED"/>
    <property type="match status" value="1"/>
</dbReference>
<evidence type="ECO:0000313" key="6">
    <source>
        <dbReference type="Proteomes" id="UP000614469"/>
    </source>
</evidence>
<dbReference type="AlphaFoldDB" id="A0A8J6NQF6"/>
<evidence type="ECO:0000259" key="4">
    <source>
        <dbReference type="PROSITE" id="PS50949"/>
    </source>
</evidence>
<dbReference type="InterPro" id="IPR028978">
    <property type="entry name" value="Chorismate_lyase_/UTRA_dom_sf"/>
</dbReference>